<evidence type="ECO:0000313" key="7">
    <source>
        <dbReference type="Proteomes" id="UP000515121"/>
    </source>
</evidence>
<feature type="region of interest" description="Disordered" evidence="6">
    <location>
        <begin position="1"/>
        <end position="28"/>
    </location>
</feature>
<keyword evidence="3" id="KW-0238">DNA-binding</keyword>
<keyword evidence="5" id="KW-0539">Nucleus</keyword>
<dbReference type="InterPro" id="IPR051442">
    <property type="entry name" value="B3_domain"/>
</dbReference>
<keyword evidence="2" id="KW-0805">Transcription regulation</keyword>
<dbReference type="GO" id="GO:0003677">
    <property type="term" value="F:DNA binding"/>
    <property type="evidence" value="ECO:0007669"/>
    <property type="project" value="UniProtKB-KW"/>
</dbReference>
<proteinExistence type="predicted"/>
<evidence type="ECO:0000256" key="1">
    <source>
        <dbReference type="ARBA" id="ARBA00004123"/>
    </source>
</evidence>
<comment type="subcellular location">
    <subcellularLocation>
        <location evidence="1">Nucleus</location>
    </subcellularLocation>
</comment>
<feature type="compositionally biased region" description="Basic and acidic residues" evidence="6">
    <location>
        <begin position="1"/>
        <end position="24"/>
    </location>
</feature>
<dbReference type="RefSeq" id="XP_022774158.1">
    <property type="nucleotide sequence ID" value="XM_022918423.1"/>
</dbReference>
<dbReference type="Proteomes" id="UP000515121">
    <property type="component" value="Unplaced"/>
</dbReference>
<evidence type="ECO:0000256" key="5">
    <source>
        <dbReference type="ARBA" id="ARBA00023242"/>
    </source>
</evidence>
<dbReference type="InterPro" id="IPR015300">
    <property type="entry name" value="DNA-bd_pseudobarrel_sf"/>
</dbReference>
<keyword evidence="4" id="KW-0804">Transcription</keyword>
<reference evidence="8" key="1">
    <citation type="submission" date="2025-08" db="UniProtKB">
        <authorList>
            <consortium name="RefSeq"/>
        </authorList>
    </citation>
    <scope>IDENTIFICATION</scope>
    <source>
        <tissue evidence="8">Fruit stalk</tissue>
    </source>
</reference>
<name>A0A6P6BAN2_DURZI</name>
<evidence type="ECO:0000256" key="3">
    <source>
        <dbReference type="ARBA" id="ARBA00023125"/>
    </source>
</evidence>
<gene>
    <name evidence="8" type="primary">LOC111316486</name>
</gene>
<dbReference type="SUPFAM" id="SSF101936">
    <property type="entry name" value="DNA-binding pseudobarrel domain"/>
    <property type="match status" value="1"/>
</dbReference>
<accession>A0A6P6BAN2</accession>
<dbReference type="AlphaFoldDB" id="A0A6P6BAN2"/>
<dbReference type="CDD" id="cd10017">
    <property type="entry name" value="B3_DNA"/>
    <property type="match status" value="1"/>
</dbReference>
<sequence>MAVGERDYIWEAKEKSPATEKGQKSFEASEFSNQYQREEYNLNNLLKPKVGGPSLQLNMGFDDACCSKKRERTENPSSLRKVSSCRNKRSKIEREESCKAVVTELRPGHDTWCIKKQLFESDLGNMSRLLLASKVVESHIFPFWNADQLTKAKEGLPVSVWDCDTKTEHEMIFRQWNNGANVLIKNWIKDFVKRRELKLGDEIGLYWDGCSSRFKFSVLNQPARH</sequence>
<evidence type="ECO:0000256" key="2">
    <source>
        <dbReference type="ARBA" id="ARBA00023015"/>
    </source>
</evidence>
<dbReference type="PANTHER" id="PTHR34269">
    <property type="entry name" value="TRANSCRIPTION FACTOR B3-DOMAIN FAMILY-RELATED"/>
    <property type="match status" value="1"/>
</dbReference>
<dbReference type="GO" id="GO:0005634">
    <property type="term" value="C:nucleus"/>
    <property type="evidence" value="ECO:0007669"/>
    <property type="project" value="UniProtKB-SubCell"/>
</dbReference>
<evidence type="ECO:0000256" key="6">
    <source>
        <dbReference type="SAM" id="MobiDB-lite"/>
    </source>
</evidence>
<protein>
    <submittedName>
        <fullName evidence="8">B3 domain-containing protein At1g78640</fullName>
    </submittedName>
</protein>
<dbReference type="PANTHER" id="PTHR34269:SF11">
    <property type="entry name" value="B3 DOMAIN PROTEIN"/>
    <property type="match status" value="1"/>
</dbReference>
<dbReference type="InterPro" id="IPR003340">
    <property type="entry name" value="B3_DNA-bd"/>
</dbReference>
<dbReference type="OrthoDB" id="1915967at2759"/>
<dbReference type="KEGG" id="dzi:111316486"/>
<keyword evidence="7" id="KW-1185">Reference proteome</keyword>
<dbReference type="Gene3D" id="2.40.330.10">
    <property type="entry name" value="DNA-binding pseudobarrel domain"/>
    <property type="match status" value="1"/>
</dbReference>
<dbReference type="GeneID" id="111316486"/>
<evidence type="ECO:0000313" key="8">
    <source>
        <dbReference type="RefSeq" id="XP_022774158.1"/>
    </source>
</evidence>
<evidence type="ECO:0000256" key="4">
    <source>
        <dbReference type="ARBA" id="ARBA00023163"/>
    </source>
</evidence>
<organism evidence="7 8">
    <name type="scientific">Durio zibethinus</name>
    <name type="common">Durian</name>
    <dbReference type="NCBI Taxonomy" id="66656"/>
    <lineage>
        <taxon>Eukaryota</taxon>
        <taxon>Viridiplantae</taxon>
        <taxon>Streptophyta</taxon>
        <taxon>Embryophyta</taxon>
        <taxon>Tracheophyta</taxon>
        <taxon>Spermatophyta</taxon>
        <taxon>Magnoliopsida</taxon>
        <taxon>eudicotyledons</taxon>
        <taxon>Gunneridae</taxon>
        <taxon>Pentapetalae</taxon>
        <taxon>rosids</taxon>
        <taxon>malvids</taxon>
        <taxon>Malvales</taxon>
        <taxon>Malvaceae</taxon>
        <taxon>Helicteroideae</taxon>
        <taxon>Durio</taxon>
    </lineage>
</organism>